<evidence type="ECO:0000313" key="2">
    <source>
        <dbReference type="Proteomes" id="UP000571950"/>
    </source>
</evidence>
<dbReference type="EMBL" id="JACIDT010000003">
    <property type="protein sequence ID" value="MBB3925299.1"/>
    <property type="molecule type" value="Genomic_DNA"/>
</dbReference>
<comment type="caution">
    <text evidence="1">The sequence shown here is derived from an EMBL/GenBank/DDBJ whole genome shotgun (WGS) entry which is preliminary data.</text>
</comment>
<sequence length="62" mass="7019">MKARARRVMTLWARGLSDAPVHSPRAVGRNASTHCRPCSCWLCSGHKDVPRKRERGVEEYQG</sequence>
<dbReference type="Proteomes" id="UP000571950">
    <property type="component" value="Unassembled WGS sequence"/>
</dbReference>
<dbReference type="AlphaFoldDB" id="A0A7W6BP57"/>
<keyword evidence="2" id="KW-1185">Reference proteome</keyword>
<protein>
    <submittedName>
        <fullName evidence="1">Uncharacterized protein</fullName>
    </submittedName>
</protein>
<organism evidence="1 2">
    <name type="scientific">Sphingobium jiangsuense</name>
    <dbReference type="NCBI Taxonomy" id="870476"/>
    <lineage>
        <taxon>Bacteria</taxon>
        <taxon>Pseudomonadati</taxon>
        <taxon>Pseudomonadota</taxon>
        <taxon>Alphaproteobacteria</taxon>
        <taxon>Sphingomonadales</taxon>
        <taxon>Sphingomonadaceae</taxon>
        <taxon>Sphingobium</taxon>
    </lineage>
</organism>
<proteinExistence type="predicted"/>
<name>A0A7W6BP57_9SPHN</name>
<gene>
    <name evidence="1" type="ORF">GGR43_001012</name>
</gene>
<reference evidence="1 2" key="1">
    <citation type="submission" date="2020-08" db="EMBL/GenBank/DDBJ databases">
        <title>Genomic Encyclopedia of Type Strains, Phase IV (KMG-IV): sequencing the most valuable type-strain genomes for metagenomic binning, comparative biology and taxonomic classification.</title>
        <authorList>
            <person name="Goeker M."/>
        </authorList>
    </citation>
    <scope>NUCLEOTIDE SEQUENCE [LARGE SCALE GENOMIC DNA]</scope>
    <source>
        <strain evidence="1 2">DSM 26189</strain>
    </source>
</reference>
<evidence type="ECO:0000313" key="1">
    <source>
        <dbReference type="EMBL" id="MBB3925299.1"/>
    </source>
</evidence>
<accession>A0A7W6BP57</accession>